<accession>A0A0E9XXH2</accession>
<reference evidence="1" key="2">
    <citation type="journal article" date="2015" name="Fish Shellfish Immunol.">
        <title>Early steps in the European eel (Anguilla anguilla)-Vibrio vulnificus interaction in the gills: Role of the RtxA13 toxin.</title>
        <authorList>
            <person name="Callol A."/>
            <person name="Pajuelo D."/>
            <person name="Ebbesson L."/>
            <person name="Teles M."/>
            <person name="MacKenzie S."/>
            <person name="Amaro C."/>
        </authorList>
    </citation>
    <scope>NUCLEOTIDE SEQUENCE</scope>
</reference>
<name>A0A0E9XXH2_ANGAN</name>
<dbReference type="AlphaFoldDB" id="A0A0E9XXH2"/>
<dbReference type="EMBL" id="GBXM01002022">
    <property type="protein sequence ID" value="JAI06556.1"/>
    <property type="molecule type" value="Transcribed_RNA"/>
</dbReference>
<proteinExistence type="predicted"/>
<protein>
    <submittedName>
        <fullName evidence="1">Uncharacterized protein</fullName>
    </submittedName>
</protein>
<organism evidence="1">
    <name type="scientific">Anguilla anguilla</name>
    <name type="common">European freshwater eel</name>
    <name type="synonym">Muraena anguilla</name>
    <dbReference type="NCBI Taxonomy" id="7936"/>
    <lineage>
        <taxon>Eukaryota</taxon>
        <taxon>Metazoa</taxon>
        <taxon>Chordata</taxon>
        <taxon>Craniata</taxon>
        <taxon>Vertebrata</taxon>
        <taxon>Euteleostomi</taxon>
        <taxon>Actinopterygii</taxon>
        <taxon>Neopterygii</taxon>
        <taxon>Teleostei</taxon>
        <taxon>Anguilliformes</taxon>
        <taxon>Anguillidae</taxon>
        <taxon>Anguilla</taxon>
    </lineage>
</organism>
<sequence length="29" mass="3366">MVFFSDIISDWCVCVYLGQTVLACEGYFR</sequence>
<reference evidence="1" key="1">
    <citation type="submission" date="2014-11" db="EMBL/GenBank/DDBJ databases">
        <authorList>
            <person name="Amaro Gonzalez C."/>
        </authorList>
    </citation>
    <scope>NUCLEOTIDE SEQUENCE</scope>
</reference>
<evidence type="ECO:0000313" key="1">
    <source>
        <dbReference type="EMBL" id="JAI06556.1"/>
    </source>
</evidence>